<dbReference type="PANTHER" id="PTHR23113">
    <property type="entry name" value="GUANINE NUCLEOTIDE EXCHANGE FACTOR"/>
    <property type="match status" value="1"/>
</dbReference>
<protein>
    <submittedName>
        <fullName evidence="5">Ras GEF</fullName>
    </submittedName>
</protein>
<dbReference type="AlphaFoldDB" id="A0A0H2SFZ8"/>
<dbReference type="InterPro" id="IPR023578">
    <property type="entry name" value="Ras_GEF_dom_sf"/>
</dbReference>
<feature type="domain" description="Ras-GEF" evidence="4">
    <location>
        <begin position="679"/>
        <end position="919"/>
    </location>
</feature>
<keyword evidence="1 2" id="KW-0344">Guanine-nucleotide releasing factor</keyword>
<evidence type="ECO:0000313" key="6">
    <source>
        <dbReference type="Proteomes" id="UP000053477"/>
    </source>
</evidence>
<dbReference type="SUPFAM" id="SSF48366">
    <property type="entry name" value="Ras GEF"/>
    <property type="match status" value="1"/>
</dbReference>
<dbReference type="EMBL" id="KQ085922">
    <property type="protein sequence ID" value="KLO15971.1"/>
    <property type="molecule type" value="Genomic_DNA"/>
</dbReference>
<sequence>MSRPPPVSGRQVRHSKSLAYDLRDPGALRRSTASHSSGNRREALLSIREPVPPGVYDAGNAAIRARRSRAGLLPSERELREELIRPRMSSSAMSSLSMASSQLSQSALSQYSQPSQTSPSVYSQSSASTQHVEPLRPHSKSSARRAECISIAASDRVFEEIRSLILVYSDLRTSLISEPRKRMSSSDLKEAAKQFATSLDNYLRVIRALPEPHSEKAQELMKRISDYCGLLADTACEDSSAMSNIIRLALENCAELMEDAFRFVCDAKPLPPLPPTGSKKIGFSTEWMSLPSVDFVKLGRSPSHLRPRADSSTNRDSPRPSNRLVLEGVGSLERVTDIYDPLFDKPRGVAGWVAGKVQSGKQATSSDESIPDVKHSPTSSNSSAVDQSTNDLDNAEDNAAHIKASLRDTHALIENLAPEIEQQRRTDTRCINYTPDGTKIKAISEEQLALLICYPSADPVERQIVLRLRHWWWDAEGFCSELWRIFSGELTDPTMPLEDPRQSVMAILELWISVFMNPSTVVADKPSLTDLLRRIAESTTGATQLKARELLSTVRRMKSKQKCESEPAVSLSLHFDEDDDVVRSEVPEADQEEAKRLRDQSRSSKESSYSSDADTSQGDSSSIRSSSSCQTSVESSVSGTQEVSTDSDAAKDDPVKKKIEPPVRMARKPNTMKLGDNDMIRDLAQQLTLYENSLVCAMDPEHVARFKFLKDDVVCGLAKRILKAQQVFLDRLEGWVHYEFYTQTSPAERARVFTAFVQLASRLYGLRNFSAAQVVTNACASYRITYREFGQFHVAMRLTYKFIDDDVIDRLEDLDNFFKSFSKYWSRIKEDTRPLVPHLSSILGKYIRISELKSKEVKSSVDNNTLLVNFERYRSCYEIILDMESVQRRYDIPWNERVQKDIKRTFERMDTSRPDLRPIRKTFIAEEDNPNIATWIKSSYRCKGDHKRSNSNTSNESAR</sequence>
<dbReference type="Proteomes" id="UP000053477">
    <property type="component" value="Unassembled WGS sequence"/>
</dbReference>
<proteinExistence type="predicted"/>
<dbReference type="GO" id="GO:0005886">
    <property type="term" value="C:plasma membrane"/>
    <property type="evidence" value="ECO:0007669"/>
    <property type="project" value="TreeGrafter"/>
</dbReference>
<evidence type="ECO:0000256" key="1">
    <source>
        <dbReference type="ARBA" id="ARBA00022658"/>
    </source>
</evidence>
<feature type="region of interest" description="Disordered" evidence="3">
    <location>
        <begin position="1"/>
        <end position="46"/>
    </location>
</feature>
<feature type="compositionally biased region" description="Basic and acidic residues" evidence="3">
    <location>
        <begin position="648"/>
        <end position="661"/>
    </location>
</feature>
<evidence type="ECO:0000313" key="5">
    <source>
        <dbReference type="EMBL" id="KLO15971.1"/>
    </source>
</evidence>
<feature type="compositionally biased region" description="Polar residues" evidence="3">
    <location>
        <begin position="359"/>
        <end position="368"/>
    </location>
</feature>
<reference evidence="5 6" key="1">
    <citation type="submission" date="2015-04" db="EMBL/GenBank/DDBJ databases">
        <title>Complete genome sequence of Schizopora paradoxa KUC8140, a cosmopolitan wood degrader in East Asia.</title>
        <authorList>
            <consortium name="DOE Joint Genome Institute"/>
            <person name="Min B."/>
            <person name="Park H."/>
            <person name="Jang Y."/>
            <person name="Kim J.-J."/>
            <person name="Kim K.H."/>
            <person name="Pangilinan J."/>
            <person name="Lipzen A."/>
            <person name="Riley R."/>
            <person name="Grigoriev I.V."/>
            <person name="Spatafora J.W."/>
            <person name="Choi I.-G."/>
        </authorList>
    </citation>
    <scope>NUCLEOTIDE SEQUENCE [LARGE SCALE GENOMIC DNA]</scope>
    <source>
        <strain evidence="5 6">KUC8140</strain>
    </source>
</reference>
<dbReference type="InterPro" id="IPR036964">
    <property type="entry name" value="RASGEF_cat_dom_sf"/>
</dbReference>
<evidence type="ECO:0000256" key="3">
    <source>
        <dbReference type="SAM" id="MobiDB-lite"/>
    </source>
</evidence>
<evidence type="ECO:0000256" key="2">
    <source>
        <dbReference type="PROSITE-ProRule" id="PRU00168"/>
    </source>
</evidence>
<keyword evidence="6" id="KW-1185">Reference proteome</keyword>
<dbReference type="PROSITE" id="PS50009">
    <property type="entry name" value="RASGEF_CAT"/>
    <property type="match status" value="1"/>
</dbReference>
<dbReference type="STRING" id="27342.A0A0H2SFZ8"/>
<gene>
    <name evidence="5" type="ORF">SCHPADRAFT_961761</name>
</gene>
<feature type="region of interest" description="Disordered" evidence="3">
    <location>
        <begin position="358"/>
        <end position="391"/>
    </location>
</feature>
<organism evidence="5 6">
    <name type="scientific">Schizopora paradoxa</name>
    <dbReference type="NCBI Taxonomy" id="27342"/>
    <lineage>
        <taxon>Eukaryota</taxon>
        <taxon>Fungi</taxon>
        <taxon>Dikarya</taxon>
        <taxon>Basidiomycota</taxon>
        <taxon>Agaricomycotina</taxon>
        <taxon>Agaricomycetes</taxon>
        <taxon>Hymenochaetales</taxon>
        <taxon>Schizoporaceae</taxon>
        <taxon>Schizopora</taxon>
    </lineage>
</organism>
<feature type="compositionally biased region" description="Polar residues" evidence="3">
    <location>
        <begin position="376"/>
        <end position="391"/>
    </location>
</feature>
<dbReference type="InterPro" id="IPR001895">
    <property type="entry name" value="RASGEF_cat_dom"/>
</dbReference>
<dbReference type="GO" id="GO:0007265">
    <property type="term" value="P:Ras protein signal transduction"/>
    <property type="evidence" value="ECO:0007669"/>
    <property type="project" value="TreeGrafter"/>
</dbReference>
<evidence type="ECO:0000259" key="4">
    <source>
        <dbReference type="PROSITE" id="PS50009"/>
    </source>
</evidence>
<dbReference type="Gene3D" id="1.10.840.10">
    <property type="entry name" value="Ras guanine-nucleotide exchange factors catalytic domain"/>
    <property type="match status" value="1"/>
</dbReference>
<dbReference type="Pfam" id="PF00617">
    <property type="entry name" value="RasGEF"/>
    <property type="match status" value="1"/>
</dbReference>
<dbReference type="SMART" id="SM00147">
    <property type="entry name" value="RasGEF"/>
    <property type="match status" value="1"/>
</dbReference>
<feature type="compositionally biased region" description="Low complexity" evidence="3">
    <location>
        <begin position="107"/>
        <end position="130"/>
    </location>
</feature>
<feature type="region of interest" description="Disordered" evidence="3">
    <location>
        <begin position="583"/>
        <end position="673"/>
    </location>
</feature>
<feature type="compositionally biased region" description="Low complexity" evidence="3">
    <location>
        <begin position="606"/>
        <end position="638"/>
    </location>
</feature>
<dbReference type="InParanoid" id="A0A0H2SFZ8"/>
<dbReference type="GO" id="GO:0005085">
    <property type="term" value="F:guanyl-nucleotide exchange factor activity"/>
    <property type="evidence" value="ECO:0007669"/>
    <property type="project" value="UniProtKB-KW"/>
</dbReference>
<dbReference type="PANTHER" id="PTHR23113:SF368">
    <property type="entry name" value="CELL DIVISION CONTROL PROTEIN 25"/>
    <property type="match status" value="1"/>
</dbReference>
<feature type="region of interest" description="Disordered" evidence="3">
    <location>
        <begin position="107"/>
        <end position="141"/>
    </location>
</feature>
<dbReference type="InterPro" id="IPR008937">
    <property type="entry name" value="Ras-like_GEF"/>
</dbReference>
<name>A0A0H2SFZ8_9AGAM</name>
<accession>A0A0H2SFZ8</accession>
<feature type="compositionally biased region" description="Basic and acidic residues" evidence="3">
    <location>
        <begin position="583"/>
        <end position="605"/>
    </location>
</feature>
<feature type="region of interest" description="Disordered" evidence="3">
    <location>
        <begin position="301"/>
        <end position="324"/>
    </location>
</feature>